<dbReference type="SMART" id="SM00320">
    <property type="entry name" value="WD40"/>
    <property type="match status" value="5"/>
</dbReference>
<feature type="compositionally biased region" description="Low complexity" evidence="4">
    <location>
        <begin position="43"/>
        <end position="75"/>
    </location>
</feature>
<feature type="compositionally biased region" description="Low complexity" evidence="4">
    <location>
        <begin position="133"/>
        <end position="153"/>
    </location>
</feature>
<dbReference type="InterPro" id="IPR015943">
    <property type="entry name" value="WD40/YVTN_repeat-like_dom_sf"/>
</dbReference>
<evidence type="ECO:0000256" key="2">
    <source>
        <dbReference type="ARBA" id="ARBA00022574"/>
    </source>
</evidence>
<feature type="compositionally biased region" description="Polar residues" evidence="4">
    <location>
        <begin position="123"/>
        <end position="132"/>
    </location>
</feature>
<dbReference type="Proteomes" id="UP001344447">
    <property type="component" value="Unassembled WGS sequence"/>
</dbReference>
<keyword evidence="2" id="KW-0853">WD repeat</keyword>
<gene>
    <name evidence="5" type="ORF">RB653_003563</name>
</gene>
<sequence>MSDHQNVSSISTLELHPNGDYLAVGYDNGSIAVLKIIQPSSLSNFNNRNNNRNRKNSVNSFNNRSNSNNNNTKRNGASHINKLIGTKRKNIDENDGVENRGSNGNNEDEDDNQFKMELDDSGGNENVTKKTINSSSGSDDSDNNHYSSFNGNIDNDEDDRDSDDDEDDEDDIIKINIDDNKSYRVLCYYQAHDTEVIQIKWCKNHSLALLFLSTSICSIKLWRLQLLQNQYIEKPNLLTSLKNSINSPLSNRSTPTTTTTTTTTTSTNTTSNINSSLNGSATFNNNNNNNIYSQYRIKFDLKRSFEHEEIFNINSISLNSDSNTFLSSDELRVYIWDLNQNQECYNIIDLKPTSMQLLNEIIRVTKFHPNHCNLLMYGTSRGSLKLCDMRESALIHSFSRCYEPLEFNQSAFADYLNSIFDMSFSLDGRYIVSRNLQSLSIWDMNMDNKPLAIYNLYNEKLLNQRLYEFYEKSSFVNKFQCNFINQNQVITGSYDNKCLIWNPFNSESSILESHLQQQNPKKITALRNRIDYYFEQQQLIPSPSRDQVMSFFNKIYYNSNFFNIQLSTLSKIYNINNHNNNILNNNNNNNISNISNNILNNSNIINNNNCKLTINDYSRIGSISTAYNDNTLSLAISSSDHLFLYK</sequence>
<evidence type="ECO:0000313" key="6">
    <source>
        <dbReference type="Proteomes" id="UP001344447"/>
    </source>
</evidence>
<dbReference type="PANTHER" id="PTHR11871">
    <property type="entry name" value="PROTEIN PHOSPHATASE PP2A REGULATORY SUBUNIT B"/>
    <property type="match status" value="1"/>
</dbReference>
<protein>
    <recommendedName>
        <fullName evidence="7">Serine/threonine-protein phosphatase 2A 55 kDa regulatory subunit B</fullName>
    </recommendedName>
</protein>
<name>A0AAN7U4Z3_9MYCE</name>
<proteinExistence type="inferred from homology"/>
<dbReference type="InterPro" id="IPR000009">
    <property type="entry name" value="PP2A_PR55"/>
</dbReference>
<dbReference type="InterPro" id="IPR001680">
    <property type="entry name" value="WD40_rpt"/>
</dbReference>
<dbReference type="GO" id="GO:0019888">
    <property type="term" value="F:protein phosphatase regulator activity"/>
    <property type="evidence" value="ECO:0007669"/>
    <property type="project" value="InterPro"/>
</dbReference>
<feature type="compositionally biased region" description="Acidic residues" evidence="4">
    <location>
        <begin position="154"/>
        <end position="170"/>
    </location>
</feature>
<dbReference type="GO" id="GO:0000159">
    <property type="term" value="C:protein phosphatase type 2A complex"/>
    <property type="evidence" value="ECO:0007669"/>
    <property type="project" value="InterPro"/>
</dbReference>
<evidence type="ECO:0000256" key="4">
    <source>
        <dbReference type="SAM" id="MobiDB-lite"/>
    </source>
</evidence>
<organism evidence="5 6">
    <name type="scientific">Dictyostelium firmibasis</name>
    <dbReference type="NCBI Taxonomy" id="79012"/>
    <lineage>
        <taxon>Eukaryota</taxon>
        <taxon>Amoebozoa</taxon>
        <taxon>Evosea</taxon>
        <taxon>Eumycetozoa</taxon>
        <taxon>Dictyostelia</taxon>
        <taxon>Dictyosteliales</taxon>
        <taxon>Dictyosteliaceae</taxon>
        <taxon>Dictyostelium</taxon>
    </lineage>
</organism>
<dbReference type="AlphaFoldDB" id="A0AAN7U4Z3"/>
<evidence type="ECO:0008006" key="7">
    <source>
        <dbReference type="Google" id="ProtNLM"/>
    </source>
</evidence>
<feature type="region of interest" description="Disordered" evidence="4">
    <location>
        <begin position="248"/>
        <end position="271"/>
    </location>
</feature>
<accession>A0AAN7U4Z3</accession>
<evidence type="ECO:0000256" key="3">
    <source>
        <dbReference type="ARBA" id="ARBA00022737"/>
    </source>
</evidence>
<keyword evidence="6" id="KW-1185">Reference proteome</keyword>
<dbReference type="Pfam" id="PF00400">
    <property type="entry name" value="WD40"/>
    <property type="match status" value="1"/>
</dbReference>
<comment type="similarity">
    <text evidence="1">Belongs to the phosphatase 2A regulatory subunit B family.</text>
</comment>
<dbReference type="SUPFAM" id="SSF50978">
    <property type="entry name" value="WD40 repeat-like"/>
    <property type="match status" value="1"/>
</dbReference>
<feature type="region of interest" description="Disordered" evidence="4">
    <location>
        <begin position="42"/>
        <end position="170"/>
    </location>
</feature>
<dbReference type="Gene3D" id="2.130.10.10">
    <property type="entry name" value="YVTN repeat-like/Quinoprotein amine dehydrogenase"/>
    <property type="match status" value="2"/>
</dbReference>
<evidence type="ECO:0000256" key="1">
    <source>
        <dbReference type="ARBA" id="ARBA00008259"/>
    </source>
</evidence>
<dbReference type="InterPro" id="IPR036322">
    <property type="entry name" value="WD40_repeat_dom_sf"/>
</dbReference>
<reference evidence="5 6" key="1">
    <citation type="submission" date="2023-11" db="EMBL/GenBank/DDBJ databases">
        <title>Dfirmibasis_genome.</title>
        <authorList>
            <person name="Edelbroek B."/>
            <person name="Kjellin J."/>
            <person name="Jerlstrom-Hultqvist J."/>
            <person name="Soderbom F."/>
        </authorList>
    </citation>
    <scope>NUCLEOTIDE SEQUENCE [LARGE SCALE GENOMIC DNA]</scope>
    <source>
        <strain evidence="5 6">TNS-C-14</strain>
    </source>
</reference>
<dbReference type="EMBL" id="JAVFKY010000001">
    <property type="protein sequence ID" value="KAK5581982.1"/>
    <property type="molecule type" value="Genomic_DNA"/>
</dbReference>
<comment type="caution">
    <text evidence="5">The sequence shown here is derived from an EMBL/GenBank/DDBJ whole genome shotgun (WGS) entry which is preliminary data.</text>
</comment>
<keyword evidence="3" id="KW-0677">Repeat</keyword>
<evidence type="ECO:0000313" key="5">
    <source>
        <dbReference type="EMBL" id="KAK5581982.1"/>
    </source>
</evidence>